<name>D1FQG1_SIMNI</name>
<reference evidence="1" key="1">
    <citation type="submission" date="2009-10" db="EMBL/GenBank/DDBJ databases">
        <title>An Insight into the Sialotranscriptome of Simulium nigrimanum, a Black Fly Associated with Fogo Selvagem in South America.</title>
        <authorList>
            <person name="Ribeiro J.M.C."/>
            <person name="Valenzuela J.G."/>
            <person name="Pham V.M."/>
            <person name="Kleeman L."/>
            <person name="Barbian K.D."/>
            <person name="Favreau A.J."/>
            <person name="Eaton D.P."/>
            <person name="Aoki V."/>
            <person name="Hans-Filho G."/>
            <person name="Rivitti E.A."/>
            <person name="Diaz L.A."/>
        </authorList>
    </citation>
    <scope>NUCLEOTIDE SEQUENCE</scope>
    <source>
        <tissue evidence="1">Salivary glands</tissue>
    </source>
</reference>
<protein>
    <submittedName>
        <fullName evidence="1">Hypothetical conserved protein</fullName>
    </submittedName>
</protein>
<organism evidence="1">
    <name type="scientific">Simulium nigrimanum</name>
    <name type="common">Black fly</name>
    <dbReference type="NCBI Taxonomy" id="683695"/>
    <lineage>
        <taxon>Eukaryota</taxon>
        <taxon>Metazoa</taxon>
        <taxon>Ecdysozoa</taxon>
        <taxon>Arthropoda</taxon>
        <taxon>Hexapoda</taxon>
        <taxon>Insecta</taxon>
        <taxon>Pterygota</taxon>
        <taxon>Neoptera</taxon>
        <taxon>Endopterygota</taxon>
        <taxon>Diptera</taxon>
        <taxon>Nematocera</taxon>
        <taxon>Chironomoidea</taxon>
        <taxon>Simuliidae</taxon>
        <taxon>Simulium</taxon>
    </lineage>
</organism>
<evidence type="ECO:0000313" key="1">
    <source>
        <dbReference type="EMBL" id="ACZ28416.1"/>
    </source>
</evidence>
<accession>D1FQG1</accession>
<feature type="non-terminal residue" evidence="1">
    <location>
        <position position="1"/>
    </location>
</feature>
<sequence>IQDIYVPNKFNQCDTIAIAEEMMGEGMKDHRDMHPDGKLLCSDVWGSYFSSKEEDEPSIWADVIRKYSKICVPSVEVLAQYPLDYEFNCFTESSASQGFYPNEPLFIVK</sequence>
<dbReference type="EMBL" id="EZ420061">
    <property type="protein sequence ID" value="ACZ28416.1"/>
    <property type="molecule type" value="mRNA"/>
</dbReference>
<dbReference type="AlphaFoldDB" id="D1FQG1"/>
<proteinExistence type="evidence at transcript level"/>